<gene>
    <name evidence="2" type="ORF">MYCIT1_LOCUS13919</name>
</gene>
<dbReference type="AlphaFoldDB" id="A0AAD2H5I6"/>
<proteinExistence type="predicted"/>
<evidence type="ECO:0000313" key="2">
    <source>
        <dbReference type="EMBL" id="CAK5269878.1"/>
    </source>
</evidence>
<dbReference type="InterPro" id="IPR016185">
    <property type="entry name" value="PreATP-grasp_dom_sf"/>
</dbReference>
<sequence>MLAASASLLNIKTVILDIGNNGPAKQVISPISPDLNHIDGSFTDPERIAELAAKVDVLTVEIEHVDADALSNHARGREIHPSP</sequence>
<keyword evidence="3" id="KW-1185">Reference proteome</keyword>
<dbReference type="PANTHER" id="PTHR11609:SF5">
    <property type="entry name" value="PHOSPHORIBOSYLAMINOIMIDAZOLE CARBOXYLASE"/>
    <property type="match status" value="1"/>
</dbReference>
<dbReference type="Proteomes" id="UP001295794">
    <property type="component" value="Unassembled WGS sequence"/>
</dbReference>
<protein>
    <recommendedName>
        <fullName evidence="1">PurT/PurK-like preATP-grasp domain-containing protein</fullName>
    </recommendedName>
</protein>
<reference evidence="2" key="1">
    <citation type="submission" date="2023-11" db="EMBL/GenBank/DDBJ databases">
        <authorList>
            <person name="De Vega J J."/>
            <person name="De Vega J J."/>
        </authorList>
    </citation>
    <scope>NUCLEOTIDE SEQUENCE</scope>
</reference>
<evidence type="ECO:0000313" key="3">
    <source>
        <dbReference type="Proteomes" id="UP001295794"/>
    </source>
</evidence>
<name>A0AAD2H5I6_9AGAR</name>
<feature type="domain" description="PurT/PurK-like preATP-grasp" evidence="1">
    <location>
        <begin position="1"/>
        <end position="83"/>
    </location>
</feature>
<feature type="non-terminal residue" evidence="2">
    <location>
        <position position="83"/>
    </location>
</feature>
<comment type="caution">
    <text evidence="2">The sequence shown here is derived from an EMBL/GenBank/DDBJ whole genome shotgun (WGS) entry which is preliminary data.</text>
</comment>
<dbReference type="Pfam" id="PF22660">
    <property type="entry name" value="RS_preATP-grasp-like"/>
    <property type="match status" value="1"/>
</dbReference>
<dbReference type="PANTHER" id="PTHR11609">
    <property type="entry name" value="PURINE BIOSYNTHESIS PROTEIN 6/7, PUR6/7"/>
    <property type="match status" value="1"/>
</dbReference>
<accession>A0AAD2H5I6</accession>
<dbReference type="Gene3D" id="3.40.50.20">
    <property type="match status" value="1"/>
</dbReference>
<dbReference type="InterPro" id="IPR054350">
    <property type="entry name" value="PurT/PurK_preATP-grasp"/>
</dbReference>
<evidence type="ECO:0000259" key="1">
    <source>
        <dbReference type="Pfam" id="PF22660"/>
    </source>
</evidence>
<organism evidence="2 3">
    <name type="scientific">Mycena citricolor</name>
    <dbReference type="NCBI Taxonomy" id="2018698"/>
    <lineage>
        <taxon>Eukaryota</taxon>
        <taxon>Fungi</taxon>
        <taxon>Dikarya</taxon>
        <taxon>Basidiomycota</taxon>
        <taxon>Agaricomycotina</taxon>
        <taxon>Agaricomycetes</taxon>
        <taxon>Agaricomycetidae</taxon>
        <taxon>Agaricales</taxon>
        <taxon>Marasmiineae</taxon>
        <taxon>Mycenaceae</taxon>
        <taxon>Mycena</taxon>
    </lineage>
</organism>
<dbReference type="EMBL" id="CAVNYO010000156">
    <property type="protein sequence ID" value="CAK5269878.1"/>
    <property type="molecule type" value="Genomic_DNA"/>
</dbReference>
<dbReference type="SUPFAM" id="SSF52440">
    <property type="entry name" value="PreATP-grasp domain"/>
    <property type="match status" value="1"/>
</dbReference>